<name>A0A9N9CK00_9GLOM</name>
<gene>
    <name evidence="2" type="ORF">RFULGI_LOCUS6732</name>
</gene>
<proteinExistence type="predicted"/>
<feature type="compositionally biased region" description="Polar residues" evidence="1">
    <location>
        <begin position="1"/>
        <end position="25"/>
    </location>
</feature>
<organism evidence="2 3">
    <name type="scientific">Racocetra fulgida</name>
    <dbReference type="NCBI Taxonomy" id="60492"/>
    <lineage>
        <taxon>Eukaryota</taxon>
        <taxon>Fungi</taxon>
        <taxon>Fungi incertae sedis</taxon>
        <taxon>Mucoromycota</taxon>
        <taxon>Glomeromycotina</taxon>
        <taxon>Glomeromycetes</taxon>
        <taxon>Diversisporales</taxon>
        <taxon>Gigasporaceae</taxon>
        <taxon>Racocetra</taxon>
    </lineage>
</organism>
<dbReference type="Proteomes" id="UP000789396">
    <property type="component" value="Unassembled WGS sequence"/>
</dbReference>
<keyword evidence="3" id="KW-1185">Reference proteome</keyword>
<evidence type="ECO:0000313" key="2">
    <source>
        <dbReference type="EMBL" id="CAG8604530.1"/>
    </source>
</evidence>
<accession>A0A9N9CK00</accession>
<sequence length="62" mass="7100">NDINSELADNNESDNYNSYELANSNESEDDLNEFVDSEESDNFEAKSLTEFELLYADKPTIK</sequence>
<dbReference type="EMBL" id="CAJVPZ010009036">
    <property type="protein sequence ID" value="CAG8604530.1"/>
    <property type="molecule type" value="Genomic_DNA"/>
</dbReference>
<feature type="region of interest" description="Disordered" evidence="1">
    <location>
        <begin position="1"/>
        <end position="30"/>
    </location>
</feature>
<feature type="non-terminal residue" evidence="2">
    <location>
        <position position="1"/>
    </location>
</feature>
<protein>
    <submittedName>
        <fullName evidence="2">2236_t:CDS:1</fullName>
    </submittedName>
</protein>
<evidence type="ECO:0000313" key="3">
    <source>
        <dbReference type="Proteomes" id="UP000789396"/>
    </source>
</evidence>
<evidence type="ECO:0000256" key="1">
    <source>
        <dbReference type="SAM" id="MobiDB-lite"/>
    </source>
</evidence>
<dbReference type="AlphaFoldDB" id="A0A9N9CK00"/>
<reference evidence="2" key="1">
    <citation type="submission" date="2021-06" db="EMBL/GenBank/DDBJ databases">
        <authorList>
            <person name="Kallberg Y."/>
            <person name="Tangrot J."/>
            <person name="Rosling A."/>
        </authorList>
    </citation>
    <scope>NUCLEOTIDE SEQUENCE</scope>
    <source>
        <strain evidence="2">IN212</strain>
    </source>
</reference>
<comment type="caution">
    <text evidence="2">The sequence shown here is derived from an EMBL/GenBank/DDBJ whole genome shotgun (WGS) entry which is preliminary data.</text>
</comment>